<name>K0RDB0_THAOC</name>
<proteinExistence type="predicted"/>
<organism evidence="3 4">
    <name type="scientific">Thalassiosira oceanica</name>
    <name type="common">Marine diatom</name>
    <dbReference type="NCBI Taxonomy" id="159749"/>
    <lineage>
        <taxon>Eukaryota</taxon>
        <taxon>Sar</taxon>
        <taxon>Stramenopiles</taxon>
        <taxon>Ochrophyta</taxon>
        <taxon>Bacillariophyta</taxon>
        <taxon>Coscinodiscophyceae</taxon>
        <taxon>Thalassiosirophycidae</taxon>
        <taxon>Thalassiosirales</taxon>
        <taxon>Thalassiosiraceae</taxon>
        <taxon>Thalassiosira</taxon>
    </lineage>
</organism>
<dbReference type="AlphaFoldDB" id="K0RDB0"/>
<feature type="signal peptide" evidence="2">
    <location>
        <begin position="1"/>
        <end position="15"/>
    </location>
</feature>
<dbReference type="EMBL" id="AGNL01047367">
    <property type="protein sequence ID" value="EJK47076.1"/>
    <property type="molecule type" value="Genomic_DNA"/>
</dbReference>
<comment type="caution">
    <text evidence="3">The sequence shown here is derived from an EMBL/GenBank/DDBJ whole genome shotgun (WGS) entry which is preliminary data.</text>
</comment>
<sequence>MKIFVALALVAGAAASSATLPKVEVDCFQQCAQVALEGHNKNNCKQDCVVQYCDVPYDDDNYWDDDDDDDNGRRGRKGRRKGRKGRKGRRYDDDDDDDDDDDFDACKDECRVCCSGSGNVQDRIANCRTGQRREGRTRNDDDGYVTCKQICIAGQCTNPDGSKVAEYGPCTRDCKDDCDAKEAKFEAEKAESLFANGGAESKECLDKCIAAQVA</sequence>
<feature type="region of interest" description="Disordered" evidence="1">
    <location>
        <begin position="64"/>
        <end position="100"/>
    </location>
</feature>
<keyword evidence="4" id="KW-1185">Reference proteome</keyword>
<evidence type="ECO:0000313" key="3">
    <source>
        <dbReference type="EMBL" id="EJK47076.1"/>
    </source>
</evidence>
<evidence type="ECO:0000256" key="1">
    <source>
        <dbReference type="SAM" id="MobiDB-lite"/>
    </source>
</evidence>
<evidence type="ECO:0000256" key="2">
    <source>
        <dbReference type="SAM" id="SignalP"/>
    </source>
</evidence>
<protein>
    <submittedName>
        <fullName evidence="3">Uncharacterized protein</fullName>
    </submittedName>
</protein>
<reference evidence="3 4" key="1">
    <citation type="journal article" date="2012" name="Genome Biol.">
        <title>Genome and low-iron response of an oceanic diatom adapted to chronic iron limitation.</title>
        <authorList>
            <person name="Lommer M."/>
            <person name="Specht M."/>
            <person name="Roy A.S."/>
            <person name="Kraemer L."/>
            <person name="Andreson R."/>
            <person name="Gutowska M.A."/>
            <person name="Wolf J."/>
            <person name="Bergner S.V."/>
            <person name="Schilhabel M.B."/>
            <person name="Klostermeier U.C."/>
            <person name="Beiko R.G."/>
            <person name="Rosenstiel P."/>
            <person name="Hippler M."/>
            <person name="Laroche J."/>
        </authorList>
    </citation>
    <scope>NUCLEOTIDE SEQUENCE [LARGE SCALE GENOMIC DNA]</scope>
    <source>
        <strain evidence="3 4">CCMP1005</strain>
    </source>
</reference>
<gene>
    <name evidence="3" type="ORF">THAOC_34227</name>
</gene>
<feature type="chain" id="PRO_5012090617" evidence="2">
    <location>
        <begin position="16"/>
        <end position="214"/>
    </location>
</feature>
<accession>K0RDB0</accession>
<feature type="compositionally biased region" description="Basic residues" evidence="1">
    <location>
        <begin position="74"/>
        <end position="89"/>
    </location>
</feature>
<keyword evidence="2" id="KW-0732">Signal</keyword>
<dbReference type="Proteomes" id="UP000266841">
    <property type="component" value="Unassembled WGS sequence"/>
</dbReference>
<evidence type="ECO:0000313" key="4">
    <source>
        <dbReference type="Proteomes" id="UP000266841"/>
    </source>
</evidence>